<evidence type="ECO:0000256" key="6">
    <source>
        <dbReference type="ARBA" id="ARBA00006376"/>
    </source>
</evidence>
<keyword evidence="8 17" id="KW-0554">One-carbon metabolism</keyword>
<dbReference type="PANTHER" id="PTHR11680">
    <property type="entry name" value="SERINE HYDROXYMETHYLTRANSFERASE"/>
    <property type="match status" value="1"/>
</dbReference>
<dbReference type="HAMAP" id="MF_00323">
    <property type="entry name" value="Ferrochelatase"/>
    <property type="match status" value="1"/>
</dbReference>
<comment type="pathway">
    <text evidence="4 17">One-carbon metabolism; tetrahydrofolate interconversion.</text>
</comment>
<dbReference type="CDD" id="cd03411">
    <property type="entry name" value="Ferrochelatase_N"/>
    <property type="match status" value="1"/>
</dbReference>
<dbReference type="GO" id="GO:0006783">
    <property type="term" value="P:heme biosynthetic process"/>
    <property type="evidence" value="ECO:0007669"/>
    <property type="project" value="UniProtKB-KW"/>
</dbReference>
<organism evidence="19 20">
    <name type="scientific">Anisodus acutangulus</name>
    <dbReference type="NCBI Taxonomy" id="402998"/>
    <lineage>
        <taxon>Eukaryota</taxon>
        <taxon>Viridiplantae</taxon>
        <taxon>Streptophyta</taxon>
        <taxon>Embryophyta</taxon>
        <taxon>Tracheophyta</taxon>
        <taxon>Spermatophyta</taxon>
        <taxon>Magnoliopsida</taxon>
        <taxon>eudicotyledons</taxon>
        <taxon>Gunneridae</taxon>
        <taxon>Pentapetalae</taxon>
        <taxon>asterids</taxon>
        <taxon>lamiids</taxon>
        <taxon>Solanales</taxon>
        <taxon>Solanaceae</taxon>
        <taxon>Solanoideae</taxon>
        <taxon>Hyoscyameae</taxon>
        <taxon>Anisodus</taxon>
    </lineage>
</organism>
<comment type="caution">
    <text evidence="19">The sequence shown here is derived from an EMBL/GenBank/DDBJ whole genome shotgun (WGS) entry which is preliminary data.</text>
</comment>
<evidence type="ECO:0000256" key="2">
    <source>
        <dbReference type="ARBA" id="ARBA00001933"/>
    </source>
</evidence>
<keyword evidence="9 17" id="KW-0808">Transferase</keyword>
<dbReference type="Proteomes" id="UP001152561">
    <property type="component" value="Unassembled WGS sequence"/>
</dbReference>
<evidence type="ECO:0000256" key="7">
    <source>
        <dbReference type="ARBA" id="ARBA00007718"/>
    </source>
</evidence>
<keyword evidence="20" id="KW-1185">Reference proteome</keyword>
<dbReference type="OrthoDB" id="1323at2759"/>
<dbReference type="HAMAP" id="MF_00051">
    <property type="entry name" value="SHMT"/>
    <property type="match status" value="1"/>
</dbReference>
<dbReference type="InterPro" id="IPR001085">
    <property type="entry name" value="Ser_HO-MeTrfase"/>
</dbReference>
<dbReference type="CDD" id="cd00419">
    <property type="entry name" value="Ferrochelatase_C"/>
    <property type="match status" value="1"/>
</dbReference>
<dbReference type="SUPFAM" id="SSF53800">
    <property type="entry name" value="Chelatase"/>
    <property type="match status" value="1"/>
</dbReference>
<evidence type="ECO:0000256" key="16">
    <source>
        <dbReference type="ARBA" id="ARBA00059150"/>
    </source>
</evidence>
<proteinExistence type="inferred from homology"/>
<evidence type="ECO:0000256" key="1">
    <source>
        <dbReference type="ARBA" id="ARBA00001528"/>
    </source>
</evidence>
<feature type="domain" description="Serine hydroxymethyltransferase-like" evidence="18">
    <location>
        <begin position="114"/>
        <end position="492"/>
    </location>
</feature>
<protein>
    <recommendedName>
        <fullName evidence="17">Serine hydroxymethyltransferase</fullName>
        <ecNumber evidence="17">2.1.2.1</ecNumber>
    </recommendedName>
</protein>
<dbReference type="Pfam" id="PF00762">
    <property type="entry name" value="Ferrochelatase"/>
    <property type="match status" value="1"/>
</dbReference>
<evidence type="ECO:0000256" key="12">
    <source>
        <dbReference type="ARBA" id="ARBA00023133"/>
    </source>
</evidence>
<dbReference type="GO" id="GO:0019264">
    <property type="term" value="P:glycine biosynthetic process from serine"/>
    <property type="evidence" value="ECO:0007669"/>
    <property type="project" value="InterPro"/>
</dbReference>
<dbReference type="EMBL" id="JAJAGQ010000015">
    <property type="protein sequence ID" value="KAJ8542204.1"/>
    <property type="molecule type" value="Genomic_DNA"/>
</dbReference>
<evidence type="ECO:0000256" key="5">
    <source>
        <dbReference type="ARBA" id="ARBA00004943"/>
    </source>
</evidence>
<dbReference type="GO" id="GO:0004325">
    <property type="term" value="F:ferrochelatase activity"/>
    <property type="evidence" value="ECO:0007669"/>
    <property type="project" value="UniProtKB-EC"/>
</dbReference>
<keyword evidence="11" id="KW-0408">Iron</keyword>
<evidence type="ECO:0000313" key="19">
    <source>
        <dbReference type="EMBL" id="KAJ8542204.1"/>
    </source>
</evidence>
<keyword evidence="10 17" id="KW-0663">Pyridoxal phosphate</keyword>
<dbReference type="PROSITE" id="PS00534">
    <property type="entry name" value="FERROCHELATASE"/>
    <property type="match status" value="1"/>
</dbReference>
<dbReference type="SUPFAM" id="SSF53383">
    <property type="entry name" value="PLP-dependent transferases"/>
    <property type="match status" value="1"/>
</dbReference>
<comment type="pathway">
    <text evidence="5">Porphyrin-containing compound metabolism; protoheme biosynthesis; protoheme from protoporphyrin-IX: step 1/1.</text>
</comment>
<dbReference type="GO" id="GO:0009507">
    <property type="term" value="C:chloroplast"/>
    <property type="evidence" value="ECO:0007669"/>
    <property type="project" value="UniProtKB-SubCell"/>
</dbReference>
<dbReference type="InterPro" id="IPR015422">
    <property type="entry name" value="PyrdxlP-dep_Trfase_small"/>
</dbReference>
<dbReference type="InterPro" id="IPR019772">
    <property type="entry name" value="Ferrochelatase_AS"/>
</dbReference>
<dbReference type="InterPro" id="IPR015424">
    <property type="entry name" value="PyrdxlP-dep_Trfase"/>
</dbReference>
<dbReference type="InterPro" id="IPR033659">
    <property type="entry name" value="Ferrochelatase_N"/>
</dbReference>
<evidence type="ECO:0000256" key="11">
    <source>
        <dbReference type="ARBA" id="ARBA00023004"/>
    </source>
</evidence>
<dbReference type="InterPro" id="IPR015421">
    <property type="entry name" value="PyrdxlP-dep_Trfase_major"/>
</dbReference>
<dbReference type="NCBIfam" id="NF000586">
    <property type="entry name" value="PRK00011.1"/>
    <property type="match status" value="1"/>
</dbReference>
<dbReference type="InterPro" id="IPR039429">
    <property type="entry name" value="SHMT-like_dom"/>
</dbReference>
<comment type="function">
    <text evidence="16">Catalyzes the interconversion of serine and glycine.</text>
</comment>
<evidence type="ECO:0000256" key="15">
    <source>
        <dbReference type="ARBA" id="ARBA00049380"/>
    </source>
</evidence>
<dbReference type="FunFam" id="3.40.50.1400:FF:000006">
    <property type="entry name" value="Ferrochelatase"/>
    <property type="match status" value="1"/>
</dbReference>
<dbReference type="Gene3D" id="3.90.1150.10">
    <property type="entry name" value="Aspartate Aminotransferase, domain 1"/>
    <property type="match status" value="1"/>
</dbReference>
<dbReference type="AlphaFoldDB" id="A0A9Q1LRQ7"/>
<evidence type="ECO:0000256" key="17">
    <source>
        <dbReference type="RuleBase" id="RU000585"/>
    </source>
</evidence>
<evidence type="ECO:0000313" key="20">
    <source>
        <dbReference type="Proteomes" id="UP001152561"/>
    </source>
</evidence>
<comment type="similarity">
    <text evidence="6 17">Belongs to the SHMT family.</text>
</comment>
<name>A0A9Q1LRQ7_9SOLA</name>
<dbReference type="Gene3D" id="3.40.640.10">
    <property type="entry name" value="Type I PLP-dependent aspartate aminotransferase-like (Major domain)"/>
    <property type="match status" value="1"/>
</dbReference>
<keyword evidence="14" id="KW-0627">Porphyrin biosynthesis</keyword>
<dbReference type="InterPro" id="IPR049943">
    <property type="entry name" value="Ser_HO-MeTrfase-like"/>
</dbReference>
<dbReference type="EC" id="2.1.2.1" evidence="17"/>
<evidence type="ECO:0000256" key="14">
    <source>
        <dbReference type="ARBA" id="ARBA00023244"/>
    </source>
</evidence>
<dbReference type="FunFam" id="3.40.640.10:FF:000050">
    <property type="entry name" value="Serine hydroxymethyltransferase"/>
    <property type="match status" value="1"/>
</dbReference>
<dbReference type="GO" id="GO:0004372">
    <property type="term" value="F:glycine hydroxymethyltransferase activity"/>
    <property type="evidence" value="ECO:0007669"/>
    <property type="project" value="UniProtKB-EC"/>
</dbReference>
<dbReference type="GO" id="GO:0035999">
    <property type="term" value="P:tetrahydrofolate interconversion"/>
    <property type="evidence" value="ECO:0007669"/>
    <property type="project" value="InterPro"/>
</dbReference>
<evidence type="ECO:0000256" key="10">
    <source>
        <dbReference type="ARBA" id="ARBA00022898"/>
    </source>
</evidence>
<dbReference type="InterPro" id="IPR001015">
    <property type="entry name" value="Ferrochelatase"/>
</dbReference>
<dbReference type="PANTHER" id="PTHR11680:SF34">
    <property type="entry name" value="SERINE HYDROXYMETHYLTRANSFERASE"/>
    <property type="match status" value="1"/>
</dbReference>
<accession>A0A9Q1LRQ7</accession>
<keyword evidence="13" id="KW-0456">Lyase</keyword>
<evidence type="ECO:0000256" key="13">
    <source>
        <dbReference type="ARBA" id="ARBA00023239"/>
    </source>
</evidence>
<comment type="subcellular location">
    <subcellularLocation>
        <location evidence="3">Plastid</location>
        <location evidence="3">Chloroplast</location>
    </subcellularLocation>
</comment>
<keyword evidence="12" id="KW-0350">Heme biosynthesis</keyword>
<dbReference type="GO" id="GO:0030170">
    <property type="term" value="F:pyridoxal phosphate binding"/>
    <property type="evidence" value="ECO:0007669"/>
    <property type="project" value="InterPro"/>
</dbReference>
<reference evidence="20" key="1">
    <citation type="journal article" date="2023" name="Proc. Natl. Acad. Sci. U.S.A.">
        <title>Genomic and structural basis for evolution of tropane alkaloid biosynthesis.</title>
        <authorList>
            <person name="Wanga Y.-J."/>
            <person name="Taina T."/>
            <person name="Yua J.-Y."/>
            <person name="Lia J."/>
            <person name="Xua B."/>
            <person name="Chenc J."/>
            <person name="D'Auriad J.C."/>
            <person name="Huanga J.-P."/>
            <person name="Huanga S.-X."/>
        </authorList>
    </citation>
    <scope>NUCLEOTIDE SEQUENCE [LARGE SCALE GENOMIC DNA]</scope>
    <source>
        <strain evidence="20">cv. KIB-2019</strain>
    </source>
</reference>
<dbReference type="CDD" id="cd00378">
    <property type="entry name" value="SHMT"/>
    <property type="match status" value="1"/>
</dbReference>
<dbReference type="NCBIfam" id="TIGR00109">
    <property type="entry name" value="hemH"/>
    <property type="match status" value="1"/>
</dbReference>
<dbReference type="Gene3D" id="3.40.50.1400">
    <property type="match status" value="2"/>
</dbReference>
<gene>
    <name evidence="19" type="ORF">K7X08_017070</name>
</gene>
<evidence type="ECO:0000256" key="8">
    <source>
        <dbReference type="ARBA" id="ARBA00022563"/>
    </source>
</evidence>
<evidence type="ECO:0000256" key="9">
    <source>
        <dbReference type="ARBA" id="ARBA00022679"/>
    </source>
</evidence>
<sequence>MSGAQIYKLGFFFIHLHFYSNTTQTSKQTNHNNFNKGLLVICIMEACCGTAAMMGSLQQPIWVKGSSGFVGINVSSSRVKLCSVKPCRASSLLTGNSSSSVSVGPGSSFEDYGLREADPDVRAIIDKEKQRQFRSLELIASENFTSRAVMEAVGSCLTNKYSEGLPGKRYYGGNEYIDELETLCQERALAAFSLDGKQWGVNVQPLSGSPANFEVYTAVLNPHDRIMGLDLPHGGHLSHGFMTPKRRVSGTSIYFESMPYRLDESTGFLDYGMLEKTANLFRPKLIIAGASAYPRDFDYPRLRKISDSVGAFLMMDMAHISGLVAASVLANPFEYCDIVTTTTHKSLRGPRGGMIFFRKDPVLGMDLESAINNAVFPGLQGGPHNHTIGGLAVCLKHAKSPEFKAYQNQVVSNCRALASRLMELGYKLVSGGSDNHLVLVDLRPLGIDGARVEKILDMASITLNKNSVPGDKSALVPGGIRIGSPAMTTRGTISRLLQPMKLPTSNFSPNSSMYCPQTRLMPTCHSSHGERGKNYDERQITVLSSEPTIKKTSVLGGLSLHRPVHKRDIVGKTSCSVGLYTYPGSTVESSSQTAEEKIGVLLLNLGGPDTLHDVQPFLFNLFADPDIIRLPRLFRFLQRPLAQLISTLRAPKSKEGYAAIGGGSPLRKITDEQASALKMALETKEVPANIYVAMRYWYPFTEEAAHQIKRDGITKLVVLPLYPQYSISTTGSSVRALQNIFREDSYLSRLPVAVIESWYQRQGYIKSMVDLIEKELHNFSNPEEVMVFFSAHGVPVSYVEDAGDPYRDQMEECIFLIMKELKARGINNDHTLAYQSRVGPVQWLKPYTDEVLVELGQKGVKSLLAVPVSFVSEHIETLEEIDMEYKELALESGIENWGRVPALNCTSSFITDLADAVIEALPSTMAMSTSTGTEEEVDSDPMQYFIKMLFGSLLALVFLFSPKMVSAFKKNIL</sequence>
<comment type="catalytic activity">
    <reaction evidence="1 17">
        <text>(6R)-5,10-methylene-5,6,7,8-tetrahydrofolate + glycine + H2O = (6S)-5,6,7,8-tetrahydrofolate + L-serine</text>
        <dbReference type="Rhea" id="RHEA:15481"/>
        <dbReference type="ChEBI" id="CHEBI:15377"/>
        <dbReference type="ChEBI" id="CHEBI:15636"/>
        <dbReference type="ChEBI" id="CHEBI:33384"/>
        <dbReference type="ChEBI" id="CHEBI:57305"/>
        <dbReference type="ChEBI" id="CHEBI:57453"/>
        <dbReference type="EC" id="2.1.2.1"/>
    </reaction>
</comment>
<dbReference type="PROSITE" id="PS00096">
    <property type="entry name" value="SHMT"/>
    <property type="match status" value="1"/>
</dbReference>
<dbReference type="InterPro" id="IPR019798">
    <property type="entry name" value="Ser_HO-MeTrfase_PLP_BS"/>
</dbReference>
<evidence type="ECO:0000256" key="3">
    <source>
        <dbReference type="ARBA" id="ARBA00004229"/>
    </source>
</evidence>
<dbReference type="Pfam" id="PF00464">
    <property type="entry name" value="SHMT"/>
    <property type="match status" value="1"/>
</dbReference>
<comment type="cofactor">
    <cofactor evidence="2 17">
        <name>pyridoxal 5'-phosphate</name>
        <dbReference type="ChEBI" id="CHEBI:597326"/>
    </cofactor>
</comment>
<dbReference type="GO" id="GO:0005739">
    <property type="term" value="C:mitochondrion"/>
    <property type="evidence" value="ECO:0007669"/>
    <property type="project" value="TreeGrafter"/>
</dbReference>
<evidence type="ECO:0000259" key="18">
    <source>
        <dbReference type="Pfam" id="PF00464"/>
    </source>
</evidence>
<evidence type="ECO:0000256" key="4">
    <source>
        <dbReference type="ARBA" id="ARBA00004777"/>
    </source>
</evidence>
<comment type="function">
    <text evidence="17">Interconversion of serine and glycine.</text>
</comment>
<dbReference type="InterPro" id="IPR033644">
    <property type="entry name" value="Ferrochelatase_C"/>
</dbReference>
<comment type="catalytic activity">
    <reaction evidence="15">
        <text>heme b + 2 H(+) = protoporphyrin IX + Fe(2+)</text>
        <dbReference type="Rhea" id="RHEA:22584"/>
        <dbReference type="ChEBI" id="CHEBI:15378"/>
        <dbReference type="ChEBI" id="CHEBI:29033"/>
        <dbReference type="ChEBI" id="CHEBI:57306"/>
        <dbReference type="ChEBI" id="CHEBI:60344"/>
        <dbReference type="EC" id="4.98.1.1"/>
    </reaction>
</comment>
<comment type="similarity">
    <text evidence="7">Belongs to the ferrochelatase family.</text>
</comment>